<gene>
    <name evidence="3" type="primary">LOC112495131</name>
</gene>
<feature type="compositionally biased region" description="Polar residues" evidence="1">
    <location>
        <begin position="70"/>
        <end position="81"/>
    </location>
</feature>
<evidence type="ECO:0000313" key="3">
    <source>
        <dbReference type="RefSeq" id="XP_024946049.1"/>
    </source>
</evidence>
<dbReference type="Proteomes" id="UP000694920">
    <property type="component" value="Unplaced"/>
</dbReference>
<organism evidence="2 3">
    <name type="scientific">Cephus cinctus</name>
    <name type="common">Wheat stem sawfly</name>
    <dbReference type="NCBI Taxonomy" id="211228"/>
    <lineage>
        <taxon>Eukaryota</taxon>
        <taxon>Metazoa</taxon>
        <taxon>Ecdysozoa</taxon>
        <taxon>Arthropoda</taxon>
        <taxon>Hexapoda</taxon>
        <taxon>Insecta</taxon>
        <taxon>Pterygota</taxon>
        <taxon>Neoptera</taxon>
        <taxon>Endopterygota</taxon>
        <taxon>Hymenoptera</taxon>
        <taxon>Cephoidea</taxon>
        <taxon>Cephidae</taxon>
        <taxon>Cephus</taxon>
    </lineage>
</organism>
<dbReference type="KEGG" id="ccin:112495131"/>
<sequence length="113" mass="13235">MMGMQDCILVPLEGWLQSSPVIPIVGMVVTSRDGWEHWRCHFKAGIPRNQTLLFSRWLEKPSGSPRSWDETCQQQENRTTSDQLDRSLCSPYLWLRFTGWPHYKRPYSNHGIS</sequence>
<name>A0AAJ7RSS7_CEPCN</name>
<dbReference type="AlphaFoldDB" id="A0AAJ7RSS7"/>
<accession>A0AAJ7RSS7</accession>
<reference evidence="3" key="1">
    <citation type="submission" date="2025-08" db="UniProtKB">
        <authorList>
            <consortium name="RefSeq"/>
        </authorList>
    </citation>
    <scope>IDENTIFICATION</scope>
</reference>
<keyword evidence="2" id="KW-1185">Reference proteome</keyword>
<dbReference type="GeneID" id="112495131"/>
<feature type="region of interest" description="Disordered" evidence="1">
    <location>
        <begin position="60"/>
        <end position="81"/>
    </location>
</feature>
<dbReference type="RefSeq" id="XP_024946049.1">
    <property type="nucleotide sequence ID" value="XM_025090281.1"/>
</dbReference>
<proteinExistence type="predicted"/>
<evidence type="ECO:0000256" key="1">
    <source>
        <dbReference type="SAM" id="MobiDB-lite"/>
    </source>
</evidence>
<evidence type="ECO:0000313" key="2">
    <source>
        <dbReference type="Proteomes" id="UP000694920"/>
    </source>
</evidence>
<protein>
    <submittedName>
        <fullName evidence="3">Uncharacterized protein LOC112495131 isoform X1</fullName>
    </submittedName>
</protein>